<dbReference type="InParanoid" id="A0A4R5CRE1"/>
<dbReference type="OrthoDB" id="71751at2"/>
<dbReference type="Pfam" id="PF11160">
    <property type="entry name" value="Hva1_TUDOR"/>
    <property type="match status" value="1"/>
</dbReference>
<dbReference type="EMBL" id="SMKZ01000034">
    <property type="protein sequence ID" value="TDE02796.1"/>
    <property type="molecule type" value="Genomic_DNA"/>
</dbReference>
<evidence type="ECO:0000313" key="4">
    <source>
        <dbReference type="Proteomes" id="UP000294739"/>
    </source>
</evidence>
<organism evidence="3 4">
    <name type="scientific">Jiangella asiatica</name>
    <dbReference type="NCBI Taxonomy" id="2530372"/>
    <lineage>
        <taxon>Bacteria</taxon>
        <taxon>Bacillati</taxon>
        <taxon>Actinomycetota</taxon>
        <taxon>Actinomycetes</taxon>
        <taxon>Jiangellales</taxon>
        <taxon>Jiangellaceae</taxon>
        <taxon>Jiangella</taxon>
    </lineage>
</organism>
<dbReference type="RefSeq" id="WP_131898200.1">
    <property type="nucleotide sequence ID" value="NZ_SMKZ01000034.1"/>
</dbReference>
<dbReference type="Gene3D" id="2.30.30.1060">
    <property type="match status" value="1"/>
</dbReference>
<dbReference type="Proteomes" id="UP000294739">
    <property type="component" value="Unassembled WGS sequence"/>
</dbReference>
<gene>
    <name evidence="3" type="ORF">E1269_21090</name>
</gene>
<feature type="domain" description="Hypervirulence associated protein TUDOR" evidence="2">
    <location>
        <begin position="7"/>
        <end position="65"/>
    </location>
</feature>
<sequence>MAAIEKGDEVTWNSHGGTAEGTVEREITEDTEAGGRTVRAGKDDPQYLVRSEKTGGTAVHRPTALTKKE</sequence>
<name>A0A4R5CRE1_9ACTN</name>
<dbReference type="InterPro" id="IPR021331">
    <property type="entry name" value="Hva1_TUDOR"/>
</dbReference>
<protein>
    <submittedName>
        <fullName evidence="3">DUF2945 domain-containing protein</fullName>
    </submittedName>
</protein>
<accession>A0A4R5CRE1</accession>
<comment type="caution">
    <text evidence="3">The sequence shown here is derived from an EMBL/GenBank/DDBJ whole genome shotgun (WGS) entry which is preliminary data.</text>
</comment>
<proteinExistence type="predicted"/>
<evidence type="ECO:0000313" key="3">
    <source>
        <dbReference type="EMBL" id="TDE02796.1"/>
    </source>
</evidence>
<feature type="region of interest" description="Disordered" evidence="1">
    <location>
        <begin position="1"/>
        <end position="46"/>
    </location>
</feature>
<keyword evidence="4" id="KW-1185">Reference proteome</keyword>
<evidence type="ECO:0000256" key="1">
    <source>
        <dbReference type="SAM" id="MobiDB-lite"/>
    </source>
</evidence>
<dbReference type="AlphaFoldDB" id="A0A4R5CRE1"/>
<evidence type="ECO:0000259" key="2">
    <source>
        <dbReference type="Pfam" id="PF11160"/>
    </source>
</evidence>
<reference evidence="3 4" key="1">
    <citation type="submission" date="2019-03" db="EMBL/GenBank/DDBJ databases">
        <title>Draft genome sequences of novel Actinobacteria.</title>
        <authorList>
            <person name="Sahin N."/>
            <person name="Ay H."/>
            <person name="Saygin H."/>
        </authorList>
    </citation>
    <scope>NUCLEOTIDE SEQUENCE [LARGE SCALE GENOMIC DNA]</scope>
    <source>
        <strain evidence="3 4">5K138</strain>
    </source>
</reference>